<keyword evidence="2 5" id="KW-0032">Aminotransferase</keyword>
<dbReference type="InterPro" id="IPR015422">
    <property type="entry name" value="PyrdxlP-dep_Trfase_small"/>
</dbReference>
<dbReference type="SUPFAM" id="SSF53383">
    <property type="entry name" value="PLP-dependent transferases"/>
    <property type="match status" value="1"/>
</dbReference>
<gene>
    <name evidence="5" type="ORF">HKN21_11810</name>
</gene>
<comment type="caution">
    <text evidence="5">The sequence shown here is derived from an EMBL/GenBank/DDBJ whole genome shotgun (WGS) entry which is preliminary data.</text>
</comment>
<accession>A0A7Y2E905</accession>
<keyword evidence="3 5" id="KW-0808">Transferase</keyword>
<dbReference type="PANTHER" id="PTHR42832:SF3">
    <property type="entry name" value="L-GLUTAMINE--4-(METHYLSULFANYL)-2-OXOBUTANOATE AMINOTRANSFERASE"/>
    <property type="match status" value="1"/>
</dbReference>
<dbReference type="AlphaFoldDB" id="A0A7Y2E905"/>
<evidence type="ECO:0000259" key="4">
    <source>
        <dbReference type="Pfam" id="PF00155"/>
    </source>
</evidence>
<organism evidence="5 6">
    <name type="scientific">Eiseniibacteriota bacterium</name>
    <dbReference type="NCBI Taxonomy" id="2212470"/>
    <lineage>
        <taxon>Bacteria</taxon>
        <taxon>Candidatus Eiseniibacteriota</taxon>
    </lineage>
</organism>
<dbReference type="CDD" id="cd00609">
    <property type="entry name" value="AAT_like"/>
    <property type="match status" value="1"/>
</dbReference>
<dbReference type="EMBL" id="JABDJR010000478">
    <property type="protein sequence ID" value="NNF07439.1"/>
    <property type="molecule type" value="Genomic_DNA"/>
</dbReference>
<evidence type="ECO:0000256" key="1">
    <source>
        <dbReference type="ARBA" id="ARBA00001933"/>
    </source>
</evidence>
<dbReference type="GO" id="GO:0008483">
    <property type="term" value="F:transaminase activity"/>
    <property type="evidence" value="ECO:0007669"/>
    <property type="project" value="UniProtKB-KW"/>
</dbReference>
<evidence type="ECO:0000313" key="6">
    <source>
        <dbReference type="Proteomes" id="UP000547674"/>
    </source>
</evidence>
<dbReference type="Proteomes" id="UP000547674">
    <property type="component" value="Unassembled WGS sequence"/>
</dbReference>
<sequence>MSPAELPLSPHLRDMRPYPFSRLDQLRKEKERQGVDMIDLSIGDLREPTPTEVRKALVEASAKPSQYPRVLGQDELRSVIAQWIENRFQVTTDPDRHILPTNGSKEVLFNLPLAVVDREKRPTVMVPDPAYPVYARGIDAVGGKMYPVVLEESLGLLPNLDKIPSEVW</sequence>
<feature type="non-terminal residue" evidence="5">
    <location>
        <position position="168"/>
    </location>
</feature>
<dbReference type="InterPro" id="IPR050881">
    <property type="entry name" value="LL-DAP_aminotransferase"/>
</dbReference>
<dbReference type="InterPro" id="IPR015421">
    <property type="entry name" value="PyrdxlP-dep_Trfase_major"/>
</dbReference>
<feature type="domain" description="Aminotransferase class I/classII large" evidence="4">
    <location>
        <begin position="36"/>
        <end position="152"/>
    </location>
</feature>
<dbReference type="PANTHER" id="PTHR42832">
    <property type="entry name" value="AMINO ACID AMINOTRANSFERASE"/>
    <property type="match status" value="1"/>
</dbReference>
<dbReference type="Gene3D" id="3.40.640.10">
    <property type="entry name" value="Type I PLP-dependent aspartate aminotransferase-like (Major domain)"/>
    <property type="match status" value="1"/>
</dbReference>
<dbReference type="InterPro" id="IPR004839">
    <property type="entry name" value="Aminotransferase_I/II_large"/>
</dbReference>
<name>A0A7Y2E905_UNCEI</name>
<dbReference type="Gene3D" id="3.90.1150.10">
    <property type="entry name" value="Aspartate Aminotransferase, domain 1"/>
    <property type="match status" value="1"/>
</dbReference>
<evidence type="ECO:0000256" key="2">
    <source>
        <dbReference type="ARBA" id="ARBA00022576"/>
    </source>
</evidence>
<reference evidence="5 6" key="1">
    <citation type="submission" date="2020-03" db="EMBL/GenBank/DDBJ databases">
        <title>Metabolic flexibility allows generalist bacteria to become dominant in a frequently disturbed ecosystem.</title>
        <authorList>
            <person name="Chen Y.-J."/>
            <person name="Leung P.M."/>
            <person name="Bay S.K."/>
            <person name="Hugenholtz P."/>
            <person name="Kessler A.J."/>
            <person name="Shelley G."/>
            <person name="Waite D.W."/>
            <person name="Cook P.L."/>
            <person name="Greening C."/>
        </authorList>
    </citation>
    <scope>NUCLEOTIDE SEQUENCE [LARGE SCALE GENOMIC DNA]</scope>
    <source>
        <strain evidence="5">SS_bin_28</strain>
    </source>
</reference>
<proteinExistence type="predicted"/>
<dbReference type="Pfam" id="PF00155">
    <property type="entry name" value="Aminotran_1_2"/>
    <property type="match status" value="1"/>
</dbReference>
<evidence type="ECO:0000313" key="5">
    <source>
        <dbReference type="EMBL" id="NNF07439.1"/>
    </source>
</evidence>
<evidence type="ECO:0000256" key="3">
    <source>
        <dbReference type="ARBA" id="ARBA00022679"/>
    </source>
</evidence>
<protein>
    <submittedName>
        <fullName evidence="5">Aminotransferase class I/II-fold pyridoxal phosphate-dependent enzyme</fullName>
    </submittedName>
</protein>
<comment type="cofactor">
    <cofactor evidence="1">
        <name>pyridoxal 5'-phosphate</name>
        <dbReference type="ChEBI" id="CHEBI:597326"/>
    </cofactor>
</comment>
<dbReference type="GO" id="GO:0030170">
    <property type="term" value="F:pyridoxal phosphate binding"/>
    <property type="evidence" value="ECO:0007669"/>
    <property type="project" value="InterPro"/>
</dbReference>
<dbReference type="InterPro" id="IPR015424">
    <property type="entry name" value="PyrdxlP-dep_Trfase"/>
</dbReference>